<keyword evidence="3" id="KW-0342">GTP-binding</keyword>
<dbReference type="NCBIfam" id="TIGR00231">
    <property type="entry name" value="small_GTP"/>
    <property type="match status" value="1"/>
</dbReference>
<evidence type="ECO:0000313" key="4">
    <source>
        <dbReference type="EMBL" id="PRP85900.1"/>
    </source>
</evidence>
<evidence type="ECO:0000256" key="2">
    <source>
        <dbReference type="ARBA" id="ARBA00022741"/>
    </source>
</evidence>
<name>A0A2P6NPK8_9EUKA</name>
<protein>
    <submittedName>
        <fullName evidence="4">Uncharacterized protein</fullName>
    </submittedName>
</protein>
<evidence type="ECO:0000256" key="1">
    <source>
        <dbReference type="ARBA" id="ARBA00006270"/>
    </source>
</evidence>
<dbReference type="InterPro" id="IPR001806">
    <property type="entry name" value="Small_GTPase"/>
</dbReference>
<dbReference type="PANTHER" id="PTHR47981:SF20">
    <property type="entry name" value="RAS-RELATED PROTEIN RAB-7A"/>
    <property type="match status" value="1"/>
</dbReference>
<dbReference type="PROSITE" id="PS51420">
    <property type="entry name" value="RHO"/>
    <property type="match status" value="1"/>
</dbReference>
<accession>A0A2P6NPK8</accession>
<keyword evidence="5" id="KW-1185">Reference proteome</keyword>
<dbReference type="AlphaFoldDB" id="A0A2P6NPK8"/>
<keyword evidence="2" id="KW-0547">Nucleotide-binding</keyword>
<dbReference type="InParanoid" id="A0A2P6NPK8"/>
<gene>
    <name evidence="4" type="ORF">PROFUN_06174</name>
</gene>
<dbReference type="Pfam" id="PF00071">
    <property type="entry name" value="Ras"/>
    <property type="match status" value="1"/>
</dbReference>
<reference evidence="4 5" key="1">
    <citation type="journal article" date="2018" name="Genome Biol. Evol.">
        <title>Multiple Roots of Fruiting Body Formation in Amoebozoa.</title>
        <authorList>
            <person name="Hillmann F."/>
            <person name="Forbes G."/>
            <person name="Novohradska S."/>
            <person name="Ferling I."/>
            <person name="Riege K."/>
            <person name="Groth M."/>
            <person name="Westermann M."/>
            <person name="Marz M."/>
            <person name="Spaller T."/>
            <person name="Winckler T."/>
            <person name="Schaap P."/>
            <person name="Glockner G."/>
        </authorList>
    </citation>
    <scope>NUCLEOTIDE SEQUENCE [LARGE SCALE GENOMIC DNA]</scope>
    <source>
        <strain evidence="4 5">Jena</strain>
    </source>
</reference>
<dbReference type="GO" id="GO:0005525">
    <property type="term" value="F:GTP binding"/>
    <property type="evidence" value="ECO:0007669"/>
    <property type="project" value="UniProtKB-KW"/>
</dbReference>
<evidence type="ECO:0000256" key="3">
    <source>
        <dbReference type="ARBA" id="ARBA00023134"/>
    </source>
</evidence>
<dbReference type="SMART" id="SM00175">
    <property type="entry name" value="RAB"/>
    <property type="match status" value="1"/>
</dbReference>
<comment type="caution">
    <text evidence="4">The sequence shown here is derived from an EMBL/GenBank/DDBJ whole genome shotgun (WGS) entry which is preliminary data.</text>
</comment>
<dbReference type="SMART" id="SM00176">
    <property type="entry name" value="RAN"/>
    <property type="match status" value="1"/>
</dbReference>
<organism evidence="4 5">
    <name type="scientific">Planoprotostelium fungivorum</name>
    <dbReference type="NCBI Taxonomy" id="1890364"/>
    <lineage>
        <taxon>Eukaryota</taxon>
        <taxon>Amoebozoa</taxon>
        <taxon>Evosea</taxon>
        <taxon>Variosea</taxon>
        <taxon>Cavosteliida</taxon>
        <taxon>Cavosteliaceae</taxon>
        <taxon>Planoprotostelium</taxon>
    </lineage>
</organism>
<dbReference type="SMART" id="SM00173">
    <property type="entry name" value="RAS"/>
    <property type="match status" value="1"/>
</dbReference>
<dbReference type="EMBL" id="MDYQ01000038">
    <property type="protein sequence ID" value="PRP85900.1"/>
    <property type="molecule type" value="Genomic_DNA"/>
</dbReference>
<dbReference type="PROSITE" id="PS51421">
    <property type="entry name" value="RAS"/>
    <property type="match status" value="1"/>
</dbReference>
<dbReference type="SUPFAM" id="SSF52540">
    <property type="entry name" value="P-loop containing nucleoside triphosphate hydrolases"/>
    <property type="match status" value="1"/>
</dbReference>
<dbReference type="InterPro" id="IPR027417">
    <property type="entry name" value="P-loop_NTPase"/>
</dbReference>
<dbReference type="PANTHER" id="PTHR47981">
    <property type="entry name" value="RAB FAMILY"/>
    <property type="match status" value="1"/>
</dbReference>
<comment type="similarity">
    <text evidence="1">Belongs to the small GTPase superfamily. Rab family.</text>
</comment>
<dbReference type="PRINTS" id="PR00449">
    <property type="entry name" value="RASTRNSFRMNG"/>
</dbReference>
<dbReference type="InterPro" id="IPR005225">
    <property type="entry name" value="Small_GTP-bd"/>
</dbReference>
<dbReference type="GO" id="GO:0003924">
    <property type="term" value="F:GTPase activity"/>
    <property type="evidence" value="ECO:0007669"/>
    <property type="project" value="InterPro"/>
</dbReference>
<dbReference type="Proteomes" id="UP000241769">
    <property type="component" value="Unassembled WGS sequence"/>
</dbReference>
<dbReference type="SMART" id="SM00174">
    <property type="entry name" value="RHO"/>
    <property type="match status" value="1"/>
</dbReference>
<dbReference type="STRING" id="1890364.A0A2P6NPK8"/>
<evidence type="ECO:0000313" key="5">
    <source>
        <dbReference type="Proteomes" id="UP000241769"/>
    </source>
</evidence>
<sequence>MNKDTAMLKGWQDVADASISLTSFLNHSQFTYKATIGADFMTETAMVDNITVTKQIWDTAGQEKFKSLGVAFYRGTDACLLVFDVTEAKTFDTLDSWKNDFLSKGNINDPDTFPFVLVGNKIDLEANRQVSEKQAKEWCERNGQIPYFETSAKEAVNVRAAFEALVVKALGRNKEEVVPHKKLAISKTDTETEKSGGCGC</sequence>
<proteinExistence type="inferred from homology"/>
<dbReference type="Gene3D" id="3.40.50.300">
    <property type="entry name" value="P-loop containing nucleotide triphosphate hydrolases"/>
    <property type="match status" value="1"/>
</dbReference>
<dbReference type="FunFam" id="3.40.50.300:FF:001447">
    <property type="entry name" value="Ras-related protein Rab-1B"/>
    <property type="match status" value="1"/>
</dbReference>
<dbReference type="OrthoDB" id="1436450at2759"/>
<dbReference type="PROSITE" id="PS51419">
    <property type="entry name" value="RAB"/>
    <property type="match status" value="1"/>
</dbReference>